<gene>
    <name evidence="4" type="ORF">FJZ47_20805</name>
</gene>
<reference evidence="4" key="1">
    <citation type="submission" date="2019-03" db="EMBL/GenBank/DDBJ databases">
        <title>Lake Tanganyika Metagenome-Assembled Genomes (MAGs).</title>
        <authorList>
            <person name="Tran P."/>
        </authorList>
    </citation>
    <scope>NUCLEOTIDE SEQUENCE</scope>
    <source>
        <strain evidence="4">K_DeepCast_65m_m2_066</strain>
    </source>
</reference>
<keyword evidence="1" id="KW-1133">Transmembrane helix</keyword>
<evidence type="ECO:0000256" key="1">
    <source>
        <dbReference type="SAM" id="Phobius"/>
    </source>
</evidence>
<dbReference type="Proteomes" id="UP000712673">
    <property type="component" value="Unassembled WGS sequence"/>
</dbReference>
<sequence>MSKAPHLKRTRQQNTPHVVLLCCNGHCDVLHGLGVAPCLSSVPATSLTRLQYAIGPQRKRLRTLYATLGTVGYTMGRAQGVMASLPGLGFDMTTHSQAIGAAMTHRIRKVIAGGLCGVWIILALTGCASLEQQVSEHPGTAIGAVAGAAGGAILGGLIFKSTTGAVIGGLLGGLAGGAIGSATEAQKQDQASTNRDYGYRANQGTLVRIEEVSVTPSQVRPGGTLNLAVQYALLTPRPDQEVTVAERWNISYKGQTTGSPVHTVRHPGGTWAGSLPITLPNNARTGTYRVAVTVEAEGKSDTMDATFTVRR</sequence>
<evidence type="ECO:0000259" key="2">
    <source>
        <dbReference type="Pfam" id="PF13488"/>
    </source>
</evidence>
<feature type="domain" description="VWA7 Ig-like" evidence="3">
    <location>
        <begin position="213"/>
        <end position="310"/>
    </location>
</feature>
<evidence type="ECO:0000313" key="4">
    <source>
        <dbReference type="EMBL" id="MBM3226212.1"/>
    </source>
</evidence>
<feature type="transmembrane region" description="Helical" evidence="1">
    <location>
        <begin position="141"/>
        <end position="159"/>
    </location>
</feature>
<organism evidence="4 5">
    <name type="scientific">Tectimicrobiota bacterium</name>
    <dbReference type="NCBI Taxonomy" id="2528274"/>
    <lineage>
        <taxon>Bacteria</taxon>
        <taxon>Pseudomonadati</taxon>
        <taxon>Nitrospinota/Tectimicrobiota group</taxon>
        <taxon>Candidatus Tectimicrobiota</taxon>
    </lineage>
</organism>
<dbReference type="InterPro" id="IPR039567">
    <property type="entry name" value="Gly-zipper"/>
</dbReference>
<dbReference type="EMBL" id="VGLS01000828">
    <property type="protein sequence ID" value="MBM3226212.1"/>
    <property type="molecule type" value="Genomic_DNA"/>
</dbReference>
<evidence type="ECO:0000259" key="3">
    <source>
        <dbReference type="Pfam" id="PF23619"/>
    </source>
</evidence>
<proteinExistence type="predicted"/>
<name>A0A938B2K6_UNCTE</name>
<feature type="domain" description="Glycine zipper" evidence="2">
    <location>
        <begin position="142"/>
        <end position="186"/>
    </location>
</feature>
<keyword evidence="1" id="KW-0472">Membrane</keyword>
<dbReference type="Pfam" id="PF13488">
    <property type="entry name" value="Gly-zipper_Omp"/>
    <property type="match status" value="1"/>
</dbReference>
<protein>
    <submittedName>
        <fullName evidence="4">Glycine zipper 2TM domain-containing protein</fullName>
    </submittedName>
</protein>
<evidence type="ECO:0000313" key="5">
    <source>
        <dbReference type="Proteomes" id="UP000712673"/>
    </source>
</evidence>
<feature type="transmembrane region" description="Helical" evidence="1">
    <location>
        <begin position="110"/>
        <end position="129"/>
    </location>
</feature>
<accession>A0A938B2K6</accession>
<dbReference type="Pfam" id="PF23619">
    <property type="entry name" value="Ig_VWA7"/>
    <property type="match status" value="1"/>
</dbReference>
<comment type="caution">
    <text evidence="4">The sequence shown here is derived from an EMBL/GenBank/DDBJ whole genome shotgun (WGS) entry which is preliminary data.</text>
</comment>
<dbReference type="InterPro" id="IPR057615">
    <property type="entry name" value="Ig_VWA7"/>
</dbReference>
<keyword evidence="1" id="KW-0812">Transmembrane</keyword>
<dbReference type="AlphaFoldDB" id="A0A938B2K6"/>